<sequence>MQTHFKSLLAAVVALVALGASAAWAQKGNGQAMNISQTVVKMRIADNVSLDDAVESMKLRGNALNIKLVAELPLSKQVEAMTGKPVRRVEIYQFCDALTAKQMVDFSIDFAAYLPCRIALVEDDKQPGRGWLVMMDLNMLINAAKLTPEMKAKAIEVRDTLESIMKAGANGDL</sequence>
<dbReference type="AlphaFoldDB" id="A0A4R3JYT7"/>
<organism evidence="3 4">
    <name type="scientific">Sulfuritortus calidifontis</name>
    <dbReference type="NCBI Taxonomy" id="1914471"/>
    <lineage>
        <taxon>Bacteria</taxon>
        <taxon>Pseudomonadati</taxon>
        <taxon>Pseudomonadota</taxon>
        <taxon>Betaproteobacteria</taxon>
        <taxon>Nitrosomonadales</taxon>
        <taxon>Thiobacillaceae</taxon>
        <taxon>Sulfuritortus</taxon>
    </lineage>
</organism>
<accession>A0A4R3JYT7</accession>
<reference evidence="3 4" key="1">
    <citation type="submission" date="2019-03" db="EMBL/GenBank/DDBJ databases">
        <title>Genomic Encyclopedia of Type Strains, Phase IV (KMG-IV): sequencing the most valuable type-strain genomes for metagenomic binning, comparative biology and taxonomic classification.</title>
        <authorList>
            <person name="Goeker M."/>
        </authorList>
    </citation>
    <scope>NUCLEOTIDE SEQUENCE [LARGE SCALE GENOMIC DNA]</scope>
    <source>
        <strain evidence="3 4">DSM 103923</strain>
    </source>
</reference>
<feature type="signal peptide" evidence="1">
    <location>
        <begin position="1"/>
        <end position="25"/>
    </location>
</feature>
<dbReference type="InterPro" id="IPR005180">
    <property type="entry name" value="DUF302"/>
</dbReference>
<dbReference type="RefSeq" id="WP_126463513.1">
    <property type="nucleotide sequence ID" value="NZ_AP018721.1"/>
</dbReference>
<gene>
    <name evidence="3" type="ORF">EDC61_105108</name>
</gene>
<dbReference type="Pfam" id="PF03625">
    <property type="entry name" value="DUF302"/>
    <property type="match status" value="1"/>
</dbReference>
<keyword evidence="4" id="KW-1185">Reference proteome</keyword>
<dbReference type="SUPFAM" id="SSF103247">
    <property type="entry name" value="TT1751-like"/>
    <property type="match status" value="1"/>
</dbReference>
<feature type="chain" id="PRO_5020969562" evidence="1">
    <location>
        <begin position="26"/>
        <end position="173"/>
    </location>
</feature>
<proteinExistence type="predicted"/>
<name>A0A4R3JYT7_9PROT</name>
<dbReference type="EMBL" id="SLZY01000005">
    <property type="protein sequence ID" value="TCS72453.1"/>
    <property type="molecule type" value="Genomic_DNA"/>
</dbReference>
<dbReference type="CDD" id="cd14797">
    <property type="entry name" value="DUF302"/>
    <property type="match status" value="1"/>
</dbReference>
<evidence type="ECO:0000259" key="2">
    <source>
        <dbReference type="Pfam" id="PF03625"/>
    </source>
</evidence>
<dbReference type="Gene3D" id="3.30.310.70">
    <property type="entry name" value="TT1751-like domain"/>
    <property type="match status" value="1"/>
</dbReference>
<feature type="domain" description="DUF302" evidence="2">
    <location>
        <begin position="74"/>
        <end position="136"/>
    </location>
</feature>
<keyword evidence="1" id="KW-0732">Signal</keyword>
<dbReference type="OrthoDB" id="9783833at2"/>
<dbReference type="InterPro" id="IPR035923">
    <property type="entry name" value="TT1751-like_sf"/>
</dbReference>
<protein>
    <submittedName>
        <fullName evidence="3">Uncharacterized protein (DUF302 family)</fullName>
    </submittedName>
</protein>
<evidence type="ECO:0000256" key="1">
    <source>
        <dbReference type="SAM" id="SignalP"/>
    </source>
</evidence>
<dbReference type="Proteomes" id="UP000295135">
    <property type="component" value="Unassembled WGS sequence"/>
</dbReference>
<evidence type="ECO:0000313" key="3">
    <source>
        <dbReference type="EMBL" id="TCS72453.1"/>
    </source>
</evidence>
<comment type="caution">
    <text evidence="3">The sequence shown here is derived from an EMBL/GenBank/DDBJ whole genome shotgun (WGS) entry which is preliminary data.</text>
</comment>
<evidence type="ECO:0000313" key="4">
    <source>
        <dbReference type="Proteomes" id="UP000295135"/>
    </source>
</evidence>